<accession>C4J2C5</accession>
<dbReference type="AlphaFoldDB" id="C4J2C5"/>
<reference evidence="2" key="1">
    <citation type="journal article" date="2009" name="PLoS Genet.">
        <title>Sequencing, mapping, and analysis of 27,455 maize full-length cDNAs.</title>
        <authorList>
            <person name="Soderlund C."/>
            <person name="Descour A."/>
            <person name="Kudrna D."/>
            <person name="Bomhoff M."/>
            <person name="Boyd L."/>
            <person name="Currie J."/>
            <person name="Angelova A."/>
            <person name="Collura K."/>
            <person name="Wissotski M."/>
            <person name="Ashley E."/>
            <person name="Morrow D."/>
            <person name="Fernandes J."/>
            <person name="Walbot V."/>
            <person name="Yu Y."/>
        </authorList>
    </citation>
    <scope>NUCLEOTIDE SEQUENCE</scope>
    <source>
        <strain evidence="2">B73</strain>
    </source>
</reference>
<evidence type="ECO:0000313" key="2">
    <source>
        <dbReference type="EMBL" id="ACR35325.1"/>
    </source>
</evidence>
<feature type="compositionally biased region" description="Basic and acidic residues" evidence="1">
    <location>
        <begin position="25"/>
        <end position="37"/>
    </location>
</feature>
<evidence type="ECO:0000256" key="1">
    <source>
        <dbReference type="SAM" id="MobiDB-lite"/>
    </source>
</evidence>
<organism evidence="2">
    <name type="scientific">Zea mays</name>
    <name type="common">Maize</name>
    <dbReference type="NCBI Taxonomy" id="4577"/>
    <lineage>
        <taxon>Eukaryota</taxon>
        <taxon>Viridiplantae</taxon>
        <taxon>Streptophyta</taxon>
        <taxon>Embryophyta</taxon>
        <taxon>Tracheophyta</taxon>
        <taxon>Spermatophyta</taxon>
        <taxon>Magnoliopsida</taxon>
        <taxon>Liliopsida</taxon>
        <taxon>Poales</taxon>
        <taxon>Poaceae</taxon>
        <taxon>PACMAD clade</taxon>
        <taxon>Panicoideae</taxon>
        <taxon>Andropogonodae</taxon>
        <taxon>Andropogoneae</taxon>
        <taxon>Tripsacinae</taxon>
        <taxon>Zea</taxon>
    </lineage>
</organism>
<sequence>MIRTVITGRWCSRTHPHASSSSTHSPEDPVRGTHKQGEQSTYGVGLSFQPADQVRSVTFFGLQIHPPPLASVPRTKLVVRRSAPPGQPGAERSAAPPTGSLAAVTLLQPARPSSSPPPPPPFSASLCLLLLLTSWPRTRPPWRPRTRPLCSAATATAAASAGCWPPALRTPRRGASARSGSPRCRTGCRPCT</sequence>
<protein>
    <submittedName>
        <fullName evidence="2">Uncharacterized protein</fullName>
    </submittedName>
</protein>
<name>C4J2C5_MAIZE</name>
<feature type="region of interest" description="Disordered" evidence="1">
    <location>
        <begin position="1"/>
        <end position="41"/>
    </location>
</feature>
<reference evidence="2" key="2">
    <citation type="submission" date="2012-06" db="EMBL/GenBank/DDBJ databases">
        <authorList>
            <person name="Yu Y."/>
            <person name="Currie J."/>
            <person name="Lomeli R."/>
            <person name="Angelova A."/>
            <person name="Collura K."/>
            <person name="Wissotski M."/>
            <person name="Campos D."/>
            <person name="Kudrna D."/>
            <person name="Golser W."/>
            <person name="Ashely E."/>
            <person name="Descour A."/>
            <person name="Fernandes J."/>
            <person name="Soderlund C."/>
            <person name="Walbot V."/>
        </authorList>
    </citation>
    <scope>NUCLEOTIDE SEQUENCE</scope>
    <source>
        <strain evidence="2">B73</strain>
    </source>
</reference>
<proteinExistence type="evidence at transcript level"/>
<feature type="compositionally biased region" description="Low complexity" evidence="1">
    <location>
        <begin position="173"/>
        <end position="183"/>
    </location>
</feature>
<feature type="region of interest" description="Disordered" evidence="1">
    <location>
        <begin position="163"/>
        <end position="192"/>
    </location>
</feature>
<dbReference type="EMBL" id="BT084972">
    <property type="protein sequence ID" value="ACR35325.1"/>
    <property type="molecule type" value="mRNA"/>
</dbReference>